<dbReference type="InterPro" id="IPR014729">
    <property type="entry name" value="Rossmann-like_a/b/a_fold"/>
</dbReference>
<dbReference type="AlphaFoldDB" id="A0A7C3ZBF7"/>
<sequence>MGDWPGPVPGFDCEAPLCFSATGGWQIMTDIPCPFPLDKILVCTDDSPASQGAVRAAMDLARACHSRIYLLHVLEYFPYEYAQPDALGMTPVLGPSIFEAREQLAREHLDRRKQEAAQEGLDLEVRLRTGTPVYSEVLAVAEEIQPQIIIMGRKGKSGLEQLLIGSVTTRVIGHTLHRVLVVPRDAALSFDRLLAASDGSPAGQAACQTALDIAGNTGGQLTVVTASHGELDPKRAKAIVREVAALAKARDIPVIPLTPGGRPEDAIIQVAAAKQTDLIIMGSRGRTGLKRLFLGSVAERVIGQAVCPVLVVKGPE</sequence>
<evidence type="ECO:0000313" key="3">
    <source>
        <dbReference type="EMBL" id="HGF33831.1"/>
    </source>
</evidence>
<proteinExistence type="inferred from homology"/>
<evidence type="ECO:0000256" key="1">
    <source>
        <dbReference type="ARBA" id="ARBA00008791"/>
    </source>
</evidence>
<dbReference type="Gene3D" id="3.40.50.620">
    <property type="entry name" value="HUPs"/>
    <property type="match status" value="2"/>
</dbReference>
<dbReference type="EMBL" id="DTMF01000144">
    <property type="protein sequence ID" value="HGF33831.1"/>
    <property type="molecule type" value="Genomic_DNA"/>
</dbReference>
<comment type="caution">
    <text evidence="3">The sequence shown here is derived from an EMBL/GenBank/DDBJ whole genome shotgun (WGS) entry which is preliminary data.</text>
</comment>
<dbReference type="PRINTS" id="PR01438">
    <property type="entry name" value="UNVRSLSTRESS"/>
</dbReference>
<evidence type="ECO:0000259" key="2">
    <source>
        <dbReference type="Pfam" id="PF00582"/>
    </source>
</evidence>
<gene>
    <name evidence="3" type="ORF">ENW96_05505</name>
</gene>
<dbReference type="PANTHER" id="PTHR46268">
    <property type="entry name" value="STRESS RESPONSE PROTEIN NHAX"/>
    <property type="match status" value="1"/>
</dbReference>
<dbReference type="InterPro" id="IPR006016">
    <property type="entry name" value="UspA"/>
</dbReference>
<reference evidence="3" key="1">
    <citation type="journal article" date="2020" name="mSystems">
        <title>Genome- and Community-Level Interaction Insights into Carbon Utilization and Element Cycling Functions of Hydrothermarchaeota in Hydrothermal Sediment.</title>
        <authorList>
            <person name="Zhou Z."/>
            <person name="Liu Y."/>
            <person name="Xu W."/>
            <person name="Pan J."/>
            <person name="Luo Z.H."/>
            <person name="Li M."/>
        </authorList>
    </citation>
    <scope>NUCLEOTIDE SEQUENCE [LARGE SCALE GENOMIC DNA]</scope>
    <source>
        <strain evidence="3">SpSt-897</strain>
    </source>
</reference>
<feature type="domain" description="UspA" evidence="2">
    <location>
        <begin position="190"/>
        <end position="313"/>
    </location>
</feature>
<dbReference type="SUPFAM" id="SSF52402">
    <property type="entry name" value="Adenine nucleotide alpha hydrolases-like"/>
    <property type="match status" value="2"/>
</dbReference>
<dbReference type="CDD" id="cd00293">
    <property type="entry name" value="USP-like"/>
    <property type="match status" value="2"/>
</dbReference>
<dbReference type="Pfam" id="PF00582">
    <property type="entry name" value="Usp"/>
    <property type="match status" value="2"/>
</dbReference>
<dbReference type="PANTHER" id="PTHR46268:SF6">
    <property type="entry name" value="UNIVERSAL STRESS PROTEIN UP12"/>
    <property type="match status" value="1"/>
</dbReference>
<name>A0A7C3ZBF7_9BACT</name>
<protein>
    <submittedName>
        <fullName evidence="3">Universal stress protein</fullName>
    </submittedName>
</protein>
<comment type="similarity">
    <text evidence="1">Belongs to the universal stress protein A family.</text>
</comment>
<dbReference type="InterPro" id="IPR006015">
    <property type="entry name" value="Universal_stress_UspA"/>
</dbReference>
<accession>A0A7C3ZBF7</accession>
<organism evidence="3">
    <name type="scientific">Desulfobacca acetoxidans</name>
    <dbReference type="NCBI Taxonomy" id="60893"/>
    <lineage>
        <taxon>Bacteria</taxon>
        <taxon>Pseudomonadati</taxon>
        <taxon>Thermodesulfobacteriota</taxon>
        <taxon>Desulfobaccia</taxon>
        <taxon>Desulfobaccales</taxon>
        <taxon>Desulfobaccaceae</taxon>
        <taxon>Desulfobacca</taxon>
    </lineage>
</organism>
<feature type="domain" description="UspA" evidence="2">
    <location>
        <begin position="38"/>
        <end position="183"/>
    </location>
</feature>